<dbReference type="Gene3D" id="3.50.50.60">
    <property type="entry name" value="FAD/NAD(P)-binding domain"/>
    <property type="match status" value="1"/>
</dbReference>
<dbReference type="GO" id="GO:0005737">
    <property type="term" value="C:cytoplasm"/>
    <property type="evidence" value="ECO:0007669"/>
    <property type="project" value="TreeGrafter"/>
</dbReference>
<dbReference type="PANTHER" id="PTHR13847">
    <property type="entry name" value="SARCOSINE DEHYDROGENASE-RELATED"/>
    <property type="match status" value="1"/>
</dbReference>
<organism evidence="2 3">
    <name type="scientific">Stachybotrys chartarum (strain CBS 109288 / IBT 7711)</name>
    <name type="common">Toxic black mold</name>
    <name type="synonym">Stilbospora chartarum</name>
    <dbReference type="NCBI Taxonomy" id="1280523"/>
    <lineage>
        <taxon>Eukaryota</taxon>
        <taxon>Fungi</taxon>
        <taxon>Dikarya</taxon>
        <taxon>Ascomycota</taxon>
        <taxon>Pezizomycotina</taxon>
        <taxon>Sordariomycetes</taxon>
        <taxon>Hypocreomycetidae</taxon>
        <taxon>Hypocreales</taxon>
        <taxon>Stachybotryaceae</taxon>
        <taxon>Stachybotrys</taxon>
    </lineage>
</organism>
<dbReference type="SUPFAM" id="SSF55729">
    <property type="entry name" value="Acyl-CoA N-acyltransferases (Nat)"/>
    <property type="match status" value="1"/>
</dbReference>
<dbReference type="OrthoDB" id="512662at2759"/>
<dbReference type="EMBL" id="KL647400">
    <property type="protein sequence ID" value="KEY75065.1"/>
    <property type="molecule type" value="Genomic_DNA"/>
</dbReference>
<evidence type="ECO:0000259" key="1">
    <source>
        <dbReference type="PROSITE" id="PS51186"/>
    </source>
</evidence>
<dbReference type="Pfam" id="PF01266">
    <property type="entry name" value="DAO"/>
    <property type="match status" value="1"/>
</dbReference>
<keyword evidence="3" id="KW-1185">Reference proteome</keyword>
<feature type="domain" description="N-acetyltransferase" evidence="1">
    <location>
        <begin position="31"/>
        <end position="175"/>
    </location>
</feature>
<gene>
    <name evidence="2" type="ORF">S7711_01530</name>
</gene>
<evidence type="ECO:0000313" key="2">
    <source>
        <dbReference type="EMBL" id="KEY75065.1"/>
    </source>
</evidence>
<dbReference type="Pfam" id="PF13508">
    <property type="entry name" value="Acetyltransf_7"/>
    <property type="match status" value="1"/>
</dbReference>
<reference evidence="2 3" key="1">
    <citation type="journal article" date="2014" name="BMC Genomics">
        <title>Comparative genome sequencing reveals chemotype-specific gene clusters in the toxigenic black mold Stachybotrys.</title>
        <authorList>
            <person name="Semeiks J."/>
            <person name="Borek D."/>
            <person name="Otwinowski Z."/>
            <person name="Grishin N.V."/>
        </authorList>
    </citation>
    <scope>NUCLEOTIDE SEQUENCE [LARGE SCALE GENOMIC DNA]</scope>
    <source>
        <strain evidence="3">CBS 109288 / IBT 7711</strain>
    </source>
</reference>
<dbReference type="InterPro" id="IPR016181">
    <property type="entry name" value="Acyl_CoA_acyltransferase"/>
</dbReference>
<dbReference type="GO" id="GO:0016747">
    <property type="term" value="F:acyltransferase activity, transferring groups other than amino-acyl groups"/>
    <property type="evidence" value="ECO:0007669"/>
    <property type="project" value="InterPro"/>
</dbReference>
<dbReference type="SUPFAM" id="SSF51905">
    <property type="entry name" value="FAD/NAD(P)-binding domain"/>
    <property type="match status" value="1"/>
</dbReference>
<dbReference type="InterPro" id="IPR006076">
    <property type="entry name" value="FAD-dep_OxRdtase"/>
</dbReference>
<protein>
    <recommendedName>
        <fullName evidence="1">N-acetyltransferase domain-containing protein</fullName>
    </recommendedName>
</protein>
<sequence length="739" mass="82573">MVIKITTLTEADIPGAVKAVHIRMRWGMRNGIFHVAKEEGSDEVLGVACWLRPQPAGQPPTWHDWLEGWRLYFGQRYYIWKDAQAKIQSELWDDPRGYYFLNIMVVLPSAQGKGVGAAMMNAVTEKADAENIKCYLESSRDVPNVAIYGRWGFKFVKDMTCDDDGDAIKLFSMIREPHAQPGNGGEPYFEVRWHARCDSLAQPFQTCLPNRNPRQPGVIMAHKEIIQDGHRPVSDERASFLNPASSTFLSTIHDAIIQDPGLPRLNPTTSSWQVPEHPTLASIQSPQLPSRTDFAVIGSGITGCSVARALLAHHAEHVTVLEARTLVSGATGRNGGHLVTAAGHTYGPLARRWGVEAARQITRFSIMNVEELMKMVREMDVDVQEECQIRDVLKVMAVGDEDTWAAAKSSVLNFQNDVPEHAKYHRIIEKDDVPEKWNIKNSCGAVEHEAGAIWPYRLITRIYEKLLRDYPQRFSIETNTPVTQVKFLPEAADEQYRYSVVTPRGTILAKRVVHCTNAYASHLLPALTGGLYPFRGTMSVQKPGPLLKDLKGSRSWSLAHKEQLDAEAGFYETGLYYMQQNPLTARIWIGNESAYLKDILTSDDTFVPPEARQALSTVLPKFFLEGWGAETVSEIESIWSGIQGHTADGLPVVGQVPASVTGNPDDKGQWMAAGFNGYGMDKCWLTGQALVNMMFGEDVSGWFPRCYLITETRLREELNPERTVAKFAKVAFPNDNKDA</sequence>
<dbReference type="PROSITE" id="PS51186">
    <property type="entry name" value="GNAT"/>
    <property type="match status" value="1"/>
</dbReference>
<accession>A0A084BBY6</accession>
<proteinExistence type="predicted"/>
<dbReference type="Gene3D" id="3.30.9.10">
    <property type="entry name" value="D-Amino Acid Oxidase, subunit A, domain 2"/>
    <property type="match status" value="1"/>
</dbReference>
<dbReference type="Gene3D" id="3.40.630.30">
    <property type="match status" value="1"/>
</dbReference>
<dbReference type="PANTHER" id="PTHR13847:SF213">
    <property type="entry name" value="DEPENDENT OXIDOREDUCTASE, PUTATIVE-RELATED"/>
    <property type="match status" value="1"/>
</dbReference>
<name>A0A084BBY6_STACB</name>
<dbReference type="Proteomes" id="UP000028045">
    <property type="component" value="Unassembled WGS sequence"/>
</dbReference>
<dbReference type="InterPro" id="IPR000182">
    <property type="entry name" value="GNAT_dom"/>
</dbReference>
<dbReference type="InterPro" id="IPR036188">
    <property type="entry name" value="FAD/NAD-bd_sf"/>
</dbReference>
<evidence type="ECO:0000313" key="3">
    <source>
        <dbReference type="Proteomes" id="UP000028045"/>
    </source>
</evidence>
<dbReference type="AlphaFoldDB" id="A0A084BBY6"/>
<dbReference type="CDD" id="cd04301">
    <property type="entry name" value="NAT_SF"/>
    <property type="match status" value="1"/>
</dbReference>
<dbReference type="HOGENOM" id="CLU_355320_0_0_1"/>